<gene>
    <name evidence="1" type="ORF">UFOVP325_39</name>
    <name evidence="2" type="ORF">UFOVP430_34</name>
</gene>
<dbReference type="EMBL" id="LR796481">
    <property type="protein sequence ID" value="CAB4147568.1"/>
    <property type="molecule type" value="Genomic_DNA"/>
</dbReference>
<reference evidence="2" key="1">
    <citation type="submission" date="2020-04" db="EMBL/GenBank/DDBJ databases">
        <authorList>
            <person name="Chiriac C."/>
            <person name="Salcher M."/>
            <person name="Ghai R."/>
            <person name="Kavagutti S V."/>
        </authorList>
    </citation>
    <scope>NUCLEOTIDE SEQUENCE</scope>
</reference>
<evidence type="ECO:0000313" key="2">
    <source>
        <dbReference type="EMBL" id="CAB4147568.1"/>
    </source>
</evidence>
<protein>
    <submittedName>
        <fullName evidence="2">Uncharacterized protein</fullName>
    </submittedName>
</protein>
<dbReference type="EMBL" id="LR796338">
    <property type="protein sequence ID" value="CAB4137437.1"/>
    <property type="molecule type" value="Genomic_DNA"/>
</dbReference>
<evidence type="ECO:0000313" key="1">
    <source>
        <dbReference type="EMBL" id="CAB4137437.1"/>
    </source>
</evidence>
<organism evidence="2">
    <name type="scientific">uncultured Caudovirales phage</name>
    <dbReference type="NCBI Taxonomy" id="2100421"/>
    <lineage>
        <taxon>Viruses</taxon>
        <taxon>Duplodnaviria</taxon>
        <taxon>Heunggongvirae</taxon>
        <taxon>Uroviricota</taxon>
        <taxon>Caudoviricetes</taxon>
        <taxon>Peduoviridae</taxon>
        <taxon>Maltschvirus</taxon>
        <taxon>Maltschvirus maltsch</taxon>
    </lineage>
</organism>
<sequence>MANYYANARTNYFKVKDIEAFKTAIEDYPLEVVSRDDNPEFVALFVPDDSDDGSFPWCDFYTDDADGDEIDWTFIFKRHLQENSVVIIQEVGNEKQRYFGGIAVAINSKGEEIIININSIFDQALSLGEVIDFWGNKVEPKEAN</sequence>
<name>A0A6J5MLS6_9CAUD</name>
<proteinExistence type="predicted"/>
<accession>A0A6J5MLS6</accession>